<dbReference type="Proteomes" id="UP000264071">
    <property type="component" value="Unassembled WGS sequence"/>
</dbReference>
<dbReference type="EMBL" id="DPIY01000006">
    <property type="protein sequence ID" value="HCT56881.1"/>
    <property type="molecule type" value="Genomic_DNA"/>
</dbReference>
<dbReference type="InterPro" id="IPR029058">
    <property type="entry name" value="AB_hydrolase_fold"/>
</dbReference>
<dbReference type="InterPro" id="IPR011659">
    <property type="entry name" value="WD40"/>
</dbReference>
<dbReference type="Pfam" id="PF07676">
    <property type="entry name" value="PD40"/>
    <property type="match status" value="3"/>
</dbReference>
<dbReference type="GO" id="GO:0006508">
    <property type="term" value="P:proteolysis"/>
    <property type="evidence" value="ECO:0007669"/>
    <property type="project" value="InterPro"/>
</dbReference>
<proteinExistence type="predicted"/>
<accession>A0A3D4V707</accession>
<feature type="domain" description="Peptidase S9 prolyl oligopeptidase catalytic" evidence="2">
    <location>
        <begin position="717"/>
        <end position="901"/>
    </location>
</feature>
<dbReference type="GO" id="GO:0008239">
    <property type="term" value="F:dipeptidyl-peptidase activity"/>
    <property type="evidence" value="ECO:0007669"/>
    <property type="project" value="TreeGrafter"/>
</dbReference>
<comment type="caution">
    <text evidence="3">The sequence shown here is derived from an EMBL/GenBank/DDBJ whole genome shotgun (WGS) entry which is preliminary data.</text>
</comment>
<evidence type="ECO:0000313" key="4">
    <source>
        <dbReference type="Proteomes" id="UP000264071"/>
    </source>
</evidence>
<protein>
    <submittedName>
        <fullName evidence="3">S9 family peptidase</fullName>
    </submittedName>
</protein>
<dbReference type="AlphaFoldDB" id="A0A3D4V707"/>
<dbReference type="GO" id="GO:0008236">
    <property type="term" value="F:serine-type peptidase activity"/>
    <property type="evidence" value="ECO:0007669"/>
    <property type="project" value="InterPro"/>
</dbReference>
<dbReference type="Pfam" id="PF00326">
    <property type="entry name" value="Peptidase_S9"/>
    <property type="match status" value="1"/>
</dbReference>
<dbReference type="PANTHER" id="PTHR11731">
    <property type="entry name" value="PROTEASE FAMILY S9B,C DIPEPTIDYL-PEPTIDASE IV-RELATED"/>
    <property type="match status" value="1"/>
</dbReference>
<dbReference type="SUPFAM" id="SSF53474">
    <property type="entry name" value="alpha/beta-Hydrolases"/>
    <property type="match status" value="1"/>
</dbReference>
<dbReference type="InterPro" id="IPR050278">
    <property type="entry name" value="Serine_Prot_S9B/DPPIV"/>
</dbReference>
<evidence type="ECO:0000313" key="3">
    <source>
        <dbReference type="EMBL" id="HCT56881.1"/>
    </source>
</evidence>
<sequence length="907" mass="97389">MLQQVVAADVHHEGDAWCRTRDVVESLIRSHAHESAATYAPTIQIGERVQQALFVGNEIVGIEVGASVAEPCRQRGKLSRAETVRAARSARRSVLHTGVGGGATRQRQGHDDRQQQGNRHGSSSGKIGQQTPVSSYSFGSLFTPPHMPTFLRFTGLAAALALPAAGVSTVAAQQAPTVPSIAPWLSPASPLTLVSARKADRIAWMVYDQGLRNVYTAAAPGFRPVRVTSFLDDDGTDLTDVRISDDGGVIVFVRGSAPNRFGWVANPSHDPRGAERAIWAVRSTGGAAWRVAEGGAPELSPDGRWVLFTRDGQIHRARVVRTPGVPITAMDTGGVPLITGWGRNGTPRWSPDGARIAFVSDRENHAFVAVYDVAKRTVTYVAPGVDCDGTPSWSPDSKSLAFSRRPGVPFGNQAQRGQGSIGNPAGPAVNFSAAIQTGNPAGGCGGGGFGGGAPAQTAAANDRNNMRGSPGFYTAAFEGGHTLKLMIADPVTGRAREVWQNAPRDSVFTTLNNMVWAGDQIVFPVNVPKDDFERWYAVSVNGGSPVRLTTTDGIIEDATSVSFSRDGGRSLIYTTNADDIERRHIWSVPVGGGTPRRLSTGDGVETYPQPLSSGKQVAVLYFGAKTPASVALVPMEGGAPRIIYPTLDKSFPTASHVVPEVVKTKAADGLEISNTLFLPKNLKPGDKRPAIVFVHGGPRRQMLPAYHYMQFYHWSYAVNQWLADQGYVVLSINYRSGVGYGKSFRDAPNTQGRGNSEYQDVLAGAKYLQARADVDPARVGIWGLSYGGLLTSQALARNSDIFVAGADLAGVHLYGNVIDSTNLAFKSSAVGAIDGWKSPVFLVHGDDDRNVDFAQTVGLVQLLRARNIYHELIVVPDDLHESMIHANWIDTFDRMGVFLKRFVWDKR</sequence>
<feature type="compositionally biased region" description="Polar residues" evidence="1">
    <location>
        <begin position="120"/>
        <end position="130"/>
    </location>
</feature>
<name>A0A3D4V707_9BACT</name>
<dbReference type="Gene3D" id="3.40.50.1820">
    <property type="entry name" value="alpha/beta hydrolase"/>
    <property type="match status" value="1"/>
</dbReference>
<evidence type="ECO:0000256" key="1">
    <source>
        <dbReference type="SAM" id="MobiDB-lite"/>
    </source>
</evidence>
<reference evidence="3 4" key="1">
    <citation type="journal article" date="2018" name="Nat. Biotechnol.">
        <title>A standardized bacterial taxonomy based on genome phylogeny substantially revises the tree of life.</title>
        <authorList>
            <person name="Parks D.H."/>
            <person name="Chuvochina M."/>
            <person name="Waite D.W."/>
            <person name="Rinke C."/>
            <person name="Skarshewski A."/>
            <person name="Chaumeil P.A."/>
            <person name="Hugenholtz P."/>
        </authorList>
    </citation>
    <scope>NUCLEOTIDE SEQUENCE [LARGE SCALE GENOMIC DNA]</scope>
    <source>
        <strain evidence="3">UBA8844</strain>
    </source>
</reference>
<gene>
    <name evidence="3" type="ORF">DGD08_06665</name>
</gene>
<dbReference type="InterPro" id="IPR011042">
    <property type="entry name" value="6-blade_b-propeller_TolB-like"/>
</dbReference>
<organism evidence="3 4">
    <name type="scientific">Gemmatimonas aurantiaca</name>
    <dbReference type="NCBI Taxonomy" id="173480"/>
    <lineage>
        <taxon>Bacteria</taxon>
        <taxon>Pseudomonadati</taxon>
        <taxon>Gemmatimonadota</taxon>
        <taxon>Gemmatimonadia</taxon>
        <taxon>Gemmatimonadales</taxon>
        <taxon>Gemmatimonadaceae</taxon>
        <taxon>Gemmatimonas</taxon>
    </lineage>
</organism>
<dbReference type="SUPFAM" id="SSF82171">
    <property type="entry name" value="DPP6 N-terminal domain-like"/>
    <property type="match status" value="1"/>
</dbReference>
<dbReference type="PANTHER" id="PTHR11731:SF193">
    <property type="entry name" value="DIPEPTIDYL PEPTIDASE 9"/>
    <property type="match status" value="1"/>
</dbReference>
<evidence type="ECO:0000259" key="2">
    <source>
        <dbReference type="Pfam" id="PF00326"/>
    </source>
</evidence>
<feature type="region of interest" description="Disordered" evidence="1">
    <location>
        <begin position="74"/>
        <end position="130"/>
    </location>
</feature>
<dbReference type="Gene3D" id="2.120.10.30">
    <property type="entry name" value="TolB, C-terminal domain"/>
    <property type="match status" value="2"/>
</dbReference>
<dbReference type="InterPro" id="IPR001375">
    <property type="entry name" value="Peptidase_S9_cat"/>
</dbReference>